<accession>A0ABX4YMP1</accession>
<keyword evidence="2" id="KW-1185">Reference proteome</keyword>
<dbReference type="EMBL" id="MCRM02000002">
    <property type="protein sequence ID" value="PNV76533.1"/>
    <property type="molecule type" value="Genomic_DNA"/>
</dbReference>
<organism evidence="1 2">
    <name type="scientific">Leptospira inadai serovar Lyme</name>
    <dbReference type="NCBI Taxonomy" id="293084"/>
    <lineage>
        <taxon>Bacteria</taxon>
        <taxon>Pseudomonadati</taxon>
        <taxon>Spirochaetota</taxon>
        <taxon>Spirochaetia</taxon>
        <taxon>Leptospirales</taxon>
        <taxon>Leptospiraceae</taxon>
        <taxon>Leptospira</taxon>
    </lineage>
</organism>
<dbReference type="Pfam" id="PF10977">
    <property type="entry name" value="DUF2797"/>
    <property type="match status" value="1"/>
</dbReference>
<evidence type="ECO:0000313" key="2">
    <source>
        <dbReference type="Proteomes" id="UP000094669"/>
    </source>
</evidence>
<comment type="caution">
    <text evidence="1">The sequence shown here is derived from an EMBL/GenBank/DDBJ whole genome shotgun (WGS) entry which is preliminary data.</text>
</comment>
<dbReference type="RefSeq" id="WP_010419992.1">
    <property type="nucleotide sequence ID" value="NZ_MCRM02000002.1"/>
</dbReference>
<protein>
    <submittedName>
        <fullName evidence="1">DUF2797 domain-containing protein</fullName>
    </submittedName>
</protein>
<gene>
    <name evidence="1" type="ORF">BES34_002795</name>
</gene>
<name>A0ABX4YMP1_9LEPT</name>
<sequence length="285" mass="32265">MIPLSTGYLRMLDHEGLDPVEYLWTVATYPSSQSGKQIADFPKPEFRVADLLGKEVTLQFTGQIRCVHCGKHTAKSFNQGSCYSCFQTLAQNDLCILRPETCHFHLGTCREPDWGEEYCFQKHTVYLANTSGLKIGITKENPVSNRWVDQGAQEAIPLLEVRSRRDAGVIEKKFSSIIDDKTKWQVMVSTDSVREDLSEKRKELLSQLESWDLGVYYEVLSPKSSTTIRYPILKYPTKAKAFQPEKDPTIRSSLLGIKGQYLLFESGVINLRAYAGYEASLSVES</sequence>
<reference evidence="1" key="1">
    <citation type="submission" date="2018-01" db="EMBL/GenBank/DDBJ databases">
        <title>Genomic characterization of Leptospira inadai serogroup Lyme isolated from captured rat in Brazil and comparative analysis with human reference strain.</title>
        <authorList>
            <person name="Moreno L.Z."/>
            <person name="Loureiro A.P."/>
            <person name="Miraglia F."/>
            <person name="Kremer F.S."/>
            <person name="Eslabao M.R."/>
            <person name="Dellagostin O.A."/>
            <person name="Lilenbaum W."/>
            <person name="Moreno A.M."/>
        </authorList>
    </citation>
    <scope>NUCLEOTIDE SEQUENCE [LARGE SCALE GENOMIC DNA]</scope>
    <source>
        <strain evidence="1">M34/99</strain>
    </source>
</reference>
<evidence type="ECO:0000313" key="1">
    <source>
        <dbReference type="EMBL" id="PNV76533.1"/>
    </source>
</evidence>
<proteinExistence type="predicted"/>
<dbReference type="Proteomes" id="UP000094669">
    <property type="component" value="Unassembled WGS sequence"/>
</dbReference>
<dbReference type="InterPro" id="IPR021246">
    <property type="entry name" value="DUF2797"/>
</dbReference>